<accession>A0A1H6F5H8</accession>
<organism evidence="1 2">
    <name type="scientific">Candidatus Venteria ishoeyi</name>
    <dbReference type="NCBI Taxonomy" id="1899563"/>
    <lineage>
        <taxon>Bacteria</taxon>
        <taxon>Pseudomonadati</taxon>
        <taxon>Pseudomonadota</taxon>
        <taxon>Gammaproteobacteria</taxon>
        <taxon>Thiotrichales</taxon>
        <taxon>Thiotrichaceae</taxon>
        <taxon>Venteria</taxon>
    </lineage>
</organism>
<dbReference type="RefSeq" id="WP_146066602.1">
    <property type="nucleotide sequence ID" value="NZ_FMSV02000246.1"/>
</dbReference>
<sequence length="184" mass="20892">MIFGKYENNKLTVVDTLDSAEEMKARGYFTVPRGTIAGLQKDFYNKDFSLKTVSELVENNLLAIKATEKVLDNRIVDKSEHELMIDGLKDIPNNLKLVNGKIEPKTLNELYTDKVISKDEWLAPIRGQRNQLLNDVDLIYCNALNLSDMSDTMVDKWKEYKLALKDYPSIATVSSEFPSLPQGV</sequence>
<name>A0A1H6F5H8_9GAMM</name>
<evidence type="ECO:0000313" key="1">
    <source>
        <dbReference type="EMBL" id="SEH05427.1"/>
    </source>
</evidence>
<gene>
    <name evidence="1" type="ORF">MBHS_01280</name>
</gene>
<evidence type="ECO:0000313" key="2">
    <source>
        <dbReference type="Proteomes" id="UP000236724"/>
    </source>
</evidence>
<dbReference type="Proteomes" id="UP000236724">
    <property type="component" value="Unassembled WGS sequence"/>
</dbReference>
<dbReference type="EMBL" id="FMSV02000246">
    <property type="protein sequence ID" value="SEH05427.1"/>
    <property type="molecule type" value="Genomic_DNA"/>
</dbReference>
<keyword evidence="2" id="KW-1185">Reference proteome</keyword>
<protein>
    <submittedName>
        <fullName evidence="1">Uncharacterized protein</fullName>
    </submittedName>
</protein>
<reference evidence="1 2" key="1">
    <citation type="submission" date="2016-10" db="EMBL/GenBank/DDBJ databases">
        <authorList>
            <person name="de Groot N.N."/>
        </authorList>
    </citation>
    <scope>NUCLEOTIDE SEQUENCE [LARGE SCALE GENOMIC DNA]</scope>
    <source>
        <strain evidence="1">MBHS1</strain>
    </source>
</reference>
<dbReference type="AlphaFoldDB" id="A0A1H6F5H8"/>
<proteinExistence type="predicted"/>